<evidence type="ECO:0000313" key="3">
    <source>
        <dbReference type="EMBL" id="OGY99536.1"/>
    </source>
</evidence>
<reference evidence="3 4" key="1">
    <citation type="journal article" date="2016" name="Nat. Commun.">
        <title>Thousands of microbial genomes shed light on interconnected biogeochemical processes in an aquifer system.</title>
        <authorList>
            <person name="Anantharaman K."/>
            <person name="Brown C.T."/>
            <person name="Hug L.A."/>
            <person name="Sharon I."/>
            <person name="Castelle C.J."/>
            <person name="Probst A.J."/>
            <person name="Thomas B.C."/>
            <person name="Singh A."/>
            <person name="Wilkins M.J."/>
            <person name="Karaoz U."/>
            <person name="Brodie E.L."/>
            <person name="Williams K.H."/>
            <person name="Hubbard S.S."/>
            <person name="Banfield J.F."/>
        </authorList>
    </citation>
    <scope>NUCLEOTIDE SEQUENCE [LARGE SCALE GENOMIC DNA]</scope>
</reference>
<keyword evidence="1" id="KW-0175">Coiled coil</keyword>
<comment type="caution">
    <text evidence="3">The sequence shown here is derived from an EMBL/GenBank/DDBJ whole genome shotgun (WGS) entry which is preliminary data.</text>
</comment>
<accession>A0A1G2CE81</accession>
<protein>
    <submittedName>
        <fullName evidence="3">Uncharacterized protein</fullName>
    </submittedName>
</protein>
<feature type="coiled-coil region" evidence="1">
    <location>
        <begin position="43"/>
        <end position="74"/>
    </location>
</feature>
<feature type="transmembrane region" description="Helical" evidence="2">
    <location>
        <begin position="86"/>
        <end position="106"/>
    </location>
</feature>
<evidence type="ECO:0000256" key="1">
    <source>
        <dbReference type="SAM" id="Coils"/>
    </source>
</evidence>
<dbReference type="AlphaFoldDB" id="A0A1G2CE81"/>
<organism evidence="3 4">
    <name type="scientific">Candidatus Liptonbacteria bacterium RIFCSPLOWO2_01_FULL_52_25</name>
    <dbReference type="NCBI Taxonomy" id="1798650"/>
    <lineage>
        <taxon>Bacteria</taxon>
        <taxon>Candidatus Liptoniibacteriota</taxon>
    </lineage>
</organism>
<keyword evidence="2" id="KW-0812">Transmembrane</keyword>
<evidence type="ECO:0000313" key="4">
    <source>
        <dbReference type="Proteomes" id="UP000178880"/>
    </source>
</evidence>
<proteinExistence type="predicted"/>
<keyword evidence="2" id="KW-1133">Transmembrane helix</keyword>
<evidence type="ECO:0000256" key="2">
    <source>
        <dbReference type="SAM" id="Phobius"/>
    </source>
</evidence>
<name>A0A1G2CE81_9BACT</name>
<gene>
    <name evidence="3" type="ORF">A2945_01610</name>
</gene>
<sequence length="120" mass="13220">MAVAVVLLGTSLYFSPYVRGFERMFLAQIGSIGINVGVAPNQYNTLAQQLEEKEEALNAREQELKSRIAAIERESSALSGSDAQSYGYFAFGGASLFLLILLNFFLDYHARRRAEISSSS</sequence>
<dbReference type="STRING" id="1798650.A2945_01610"/>
<keyword evidence="2" id="KW-0472">Membrane</keyword>
<dbReference type="Proteomes" id="UP000178880">
    <property type="component" value="Unassembled WGS sequence"/>
</dbReference>
<dbReference type="EMBL" id="MHLA01000015">
    <property type="protein sequence ID" value="OGY99536.1"/>
    <property type="molecule type" value="Genomic_DNA"/>
</dbReference>